<dbReference type="OrthoDB" id="9778453at2"/>
<dbReference type="Pfam" id="PF01966">
    <property type="entry name" value="HD"/>
    <property type="match status" value="1"/>
</dbReference>
<name>A0A6M0RBF9_9CLOT</name>
<dbReference type="InterPro" id="IPR050798">
    <property type="entry name" value="YhaM_exoribonuc/phosphodiest"/>
</dbReference>
<dbReference type="PANTHER" id="PTHR37294:SF1">
    <property type="entry name" value="3'-5' EXORIBONUCLEASE YHAM"/>
    <property type="match status" value="1"/>
</dbReference>
<feature type="domain" description="HD" evidence="2">
    <location>
        <begin position="148"/>
        <end position="269"/>
    </location>
</feature>
<dbReference type="InterPro" id="IPR003607">
    <property type="entry name" value="HD/PDEase_dom"/>
</dbReference>
<evidence type="ECO:0000259" key="2">
    <source>
        <dbReference type="PROSITE" id="PS51831"/>
    </source>
</evidence>
<dbReference type="RefSeq" id="WP_050606619.1">
    <property type="nucleotide sequence ID" value="NZ_CABKUB010000006.1"/>
</dbReference>
<dbReference type="GO" id="GO:0016787">
    <property type="term" value="F:hydrolase activity"/>
    <property type="evidence" value="ECO:0007669"/>
    <property type="project" value="UniProtKB-KW"/>
</dbReference>
<dbReference type="PROSITE" id="PS51831">
    <property type="entry name" value="HD"/>
    <property type="match status" value="1"/>
</dbReference>
<dbReference type="PANTHER" id="PTHR37294">
    <property type="entry name" value="3'-5' EXORIBONUCLEASE YHAM"/>
    <property type="match status" value="1"/>
</dbReference>
<dbReference type="Proteomes" id="UP000473885">
    <property type="component" value="Unassembled WGS sequence"/>
</dbReference>
<evidence type="ECO:0000313" key="4">
    <source>
        <dbReference type="Proteomes" id="UP000473885"/>
    </source>
</evidence>
<evidence type="ECO:0000313" key="3">
    <source>
        <dbReference type="EMBL" id="NEZ47576.1"/>
    </source>
</evidence>
<dbReference type="AlphaFoldDB" id="A0A6M0RBF9"/>
<dbReference type="NCBIfam" id="TIGR00277">
    <property type="entry name" value="HDIG"/>
    <property type="match status" value="1"/>
</dbReference>
<comment type="caution">
    <text evidence="3">The sequence shown here is derived from an EMBL/GenBank/DDBJ whole genome shotgun (WGS) entry which is preliminary data.</text>
</comment>
<dbReference type="CDD" id="cd00077">
    <property type="entry name" value="HDc"/>
    <property type="match status" value="1"/>
</dbReference>
<organism evidence="3 4">
    <name type="scientific">Clostridium niameyense</name>
    <dbReference type="NCBI Taxonomy" id="1622073"/>
    <lineage>
        <taxon>Bacteria</taxon>
        <taxon>Bacillati</taxon>
        <taxon>Bacillota</taxon>
        <taxon>Clostridia</taxon>
        <taxon>Eubacteriales</taxon>
        <taxon>Clostridiaceae</taxon>
        <taxon>Clostridium</taxon>
    </lineage>
</organism>
<accession>A0A6M0RBF9</accession>
<dbReference type="SMART" id="SM00471">
    <property type="entry name" value="HDc"/>
    <property type="match status" value="1"/>
</dbReference>
<reference evidence="3 4" key="1">
    <citation type="submission" date="2019-04" db="EMBL/GenBank/DDBJ databases">
        <title>Genome sequencing of Clostridium botulinum Groups I-IV and Clostridium butyricum.</title>
        <authorList>
            <person name="Brunt J."/>
            <person name="Van Vliet A.H.M."/>
            <person name="Stringer S.C."/>
            <person name="Carter A.T."/>
            <person name="Peck M.W."/>
        </authorList>
    </citation>
    <scope>NUCLEOTIDE SEQUENCE [LARGE SCALE GENOMIC DNA]</scope>
    <source>
        <strain evidence="3 4">IFR 18/094</strain>
    </source>
</reference>
<keyword evidence="1" id="KW-0378">Hydrolase</keyword>
<keyword evidence="4" id="KW-1185">Reference proteome</keyword>
<sequence>MKECYVQDMSFGNMIESKFMVFKKLYKQGNTLVAFIGDKTGDFKVSIEDEESILEKGSVINCKFVFNNLSEIIEFKKVHDFNLEDYLPSIDRPIEEIMEEIKDISKEEFKSDECIALNNYFFNDEEFLKQFKQGIGGVSQHHNYIGGLAEHTLNVMYIAKTLSYRYNANNKEIAILAAKLHDIGKVYELDSNGPFSYTLMGEMEGHIVIGVEMLNKAFDFNEKLYSEDFKQRMKACIIQHHGKVEYGSPRPPKLEEAYIVHYADYIDANMNKINIVKKGVEKNTWSQYDRRIEGRLYI</sequence>
<gene>
    <name evidence="3" type="ORF">FDF74_10275</name>
</gene>
<dbReference type="SUPFAM" id="SSF109604">
    <property type="entry name" value="HD-domain/PDEase-like"/>
    <property type="match status" value="1"/>
</dbReference>
<proteinExistence type="predicted"/>
<dbReference type="EMBL" id="SXDP01000009">
    <property type="protein sequence ID" value="NEZ47576.1"/>
    <property type="molecule type" value="Genomic_DNA"/>
</dbReference>
<dbReference type="InterPro" id="IPR006674">
    <property type="entry name" value="HD_domain"/>
</dbReference>
<evidence type="ECO:0000256" key="1">
    <source>
        <dbReference type="ARBA" id="ARBA00022801"/>
    </source>
</evidence>
<dbReference type="GO" id="GO:0031125">
    <property type="term" value="P:rRNA 3'-end processing"/>
    <property type="evidence" value="ECO:0007669"/>
    <property type="project" value="TreeGrafter"/>
</dbReference>
<dbReference type="Gene3D" id="1.10.3210.10">
    <property type="entry name" value="Hypothetical protein af1432"/>
    <property type="match status" value="1"/>
</dbReference>
<dbReference type="InterPro" id="IPR006675">
    <property type="entry name" value="HDIG_dom"/>
</dbReference>
<protein>
    <submittedName>
        <fullName evidence="3">HD domain-containing protein</fullName>
    </submittedName>
</protein>